<dbReference type="AlphaFoldDB" id="A0A1M5YJ46"/>
<comment type="similarity">
    <text evidence="1">Belongs to the EamA transporter family.</text>
</comment>
<gene>
    <name evidence="4" type="ORF">SAMN02745196_02987</name>
</gene>
<feature type="transmembrane region" description="Helical" evidence="2">
    <location>
        <begin position="12"/>
        <end position="34"/>
    </location>
</feature>
<feature type="transmembrane region" description="Helical" evidence="2">
    <location>
        <begin position="109"/>
        <end position="131"/>
    </location>
</feature>
<feature type="transmembrane region" description="Helical" evidence="2">
    <location>
        <begin position="262"/>
        <end position="281"/>
    </location>
</feature>
<evidence type="ECO:0000256" key="2">
    <source>
        <dbReference type="SAM" id="Phobius"/>
    </source>
</evidence>
<accession>A0A1M5YJ46</accession>
<evidence type="ECO:0000256" key="1">
    <source>
        <dbReference type="ARBA" id="ARBA00007362"/>
    </source>
</evidence>
<feature type="transmembrane region" description="Helical" evidence="2">
    <location>
        <begin position="287"/>
        <end position="310"/>
    </location>
</feature>
<protein>
    <submittedName>
        <fullName evidence="4">Permease of the drug/metabolite transporter (DMT) superfamily</fullName>
    </submittedName>
</protein>
<dbReference type="RefSeq" id="WP_072832791.1">
    <property type="nucleotide sequence ID" value="NZ_FQXP01000016.1"/>
</dbReference>
<keyword evidence="5" id="KW-1185">Reference proteome</keyword>
<dbReference type="Gene3D" id="1.10.3730.20">
    <property type="match status" value="1"/>
</dbReference>
<sequence length="326" mass="35393">MWKHYDGYGSGIISGIAWGADTVLVGIILSLGKFTANDQVIFLAPFISTFLHDFFSTIWMLIYMALNKQIAPLIKSLNTPSVKYVVIASILGGPVGMTAYLLSVKYLGVSYTAIISALYPAVGAVLAAVFLKERLKGKGYIGLAISILGIAILGIGDKANIVSKVGFLFASLCVIGWGSESVICSYGMKDEEVSPKQALQIRQFVSAVTYGFLIIPVVKGFTLTLDVIQSPIIAIILINALMGTISYVCYYTAIHKLGSVKAMGLNITYVVWAMIFDRFIIGTPIDMKMIICAIMVMVGSFIVATSPKYIPNDYKVYKKELVNNIN</sequence>
<evidence type="ECO:0000259" key="3">
    <source>
        <dbReference type="Pfam" id="PF00892"/>
    </source>
</evidence>
<dbReference type="GO" id="GO:0016020">
    <property type="term" value="C:membrane"/>
    <property type="evidence" value="ECO:0007669"/>
    <property type="project" value="InterPro"/>
</dbReference>
<keyword evidence="2" id="KW-0812">Transmembrane</keyword>
<feature type="transmembrane region" description="Helical" evidence="2">
    <location>
        <begin position="204"/>
        <end position="222"/>
    </location>
</feature>
<dbReference type="OrthoDB" id="5604143at2"/>
<dbReference type="STRING" id="1121306.SAMN02745196_02987"/>
<reference evidence="4 5" key="1">
    <citation type="submission" date="2016-11" db="EMBL/GenBank/DDBJ databases">
        <authorList>
            <person name="Jaros S."/>
            <person name="Januszkiewicz K."/>
            <person name="Wedrychowicz H."/>
        </authorList>
    </citation>
    <scope>NUCLEOTIDE SEQUENCE [LARGE SCALE GENOMIC DNA]</scope>
    <source>
        <strain evidence="4 5">DSM 3089</strain>
    </source>
</reference>
<dbReference type="PANTHER" id="PTHR22911">
    <property type="entry name" value="ACYL-MALONYL CONDENSING ENZYME-RELATED"/>
    <property type="match status" value="1"/>
</dbReference>
<feature type="transmembrane region" description="Helical" evidence="2">
    <location>
        <begin position="138"/>
        <end position="155"/>
    </location>
</feature>
<feature type="transmembrane region" description="Helical" evidence="2">
    <location>
        <begin position="228"/>
        <end position="250"/>
    </location>
</feature>
<name>A0A1M5YJ46_9CLOT</name>
<keyword evidence="2" id="KW-1133">Transmembrane helix</keyword>
<dbReference type="InterPro" id="IPR000620">
    <property type="entry name" value="EamA_dom"/>
</dbReference>
<dbReference type="Proteomes" id="UP000184526">
    <property type="component" value="Unassembled WGS sequence"/>
</dbReference>
<dbReference type="SUPFAM" id="SSF103481">
    <property type="entry name" value="Multidrug resistance efflux transporter EmrE"/>
    <property type="match status" value="2"/>
</dbReference>
<proteinExistence type="inferred from homology"/>
<feature type="domain" description="EamA" evidence="3">
    <location>
        <begin position="166"/>
        <end position="304"/>
    </location>
</feature>
<dbReference type="EMBL" id="FQXP01000016">
    <property type="protein sequence ID" value="SHI11982.1"/>
    <property type="molecule type" value="Genomic_DNA"/>
</dbReference>
<feature type="transmembrane region" description="Helical" evidence="2">
    <location>
        <begin position="84"/>
        <end position="103"/>
    </location>
</feature>
<keyword evidence="2" id="KW-0472">Membrane</keyword>
<evidence type="ECO:0000313" key="4">
    <source>
        <dbReference type="EMBL" id="SHI11982.1"/>
    </source>
</evidence>
<organism evidence="4 5">
    <name type="scientific">Clostridium collagenovorans DSM 3089</name>
    <dbReference type="NCBI Taxonomy" id="1121306"/>
    <lineage>
        <taxon>Bacteria</taxon>
        <taxon>Bacillati</taxon>
        <taxon>Bacillota</taxon>
        <taxon>Clostridia</taxon>
        <taxon>Eubacteriales</taxon>
        <taxon>Clostridiaceae</taxon>
        <taxon>Clostridium</taxon>
    </lineage>
</organism>
<dbReference type="PANTHER" id="PTHR22911:SF137">
    <property type="entry name" value="SOLUTE CARRIER FAMILY 35 MEMBER G2-RELATED"/>
    <property type="match status" value="1"/>
</dbReference>
<dbReference type="Pfam" id="PF00892">
    <property type="entry name" value="EamA"/>
    <property type="match status" value="2"/>
</dbReference>
<feature type="transmembrane region" description="Helical" evidence="2">
    <location>
        <begin position="40"/>
        <end position="63"/>
    </location>
</feature>
<dbReference type="InterPro" id="IPR037185">
    <property type="entry name" value="EmrE-like"/>
</dbReference>
<evidence type="ECO:0000313" key="5">
    <source>
        <dbReference type="Proteomes" id="UP000184526"/>
    </source>
</evidence>
<feature type="transmembrane region" description="Helical" evidence="2">
    <location>
        <begin position="161"/>
        <end position="183"/>
    </location>
</feature>
<feature type="domain" description="EamA" evidence="3">
    <location>
        <begin position="13"/>
        <end position="153"/>
    </location>
</feature>